<dbReference type="RefSeq" id="XP_024320376.1">
    <property type="nucleotide sequence ID" value="XM_024472251.1"/>
</dbReference>
<evidence type="ECO:0000256" key="1">
    <source>
        <dbReference type="SAM" id="MobiDB-lite"/>
    </source>
</evidence>
<proteinExistence type="predicted"/>
<accession>A0A177A1W5</accession>
<dbReference type="VEuPathDB" id="FungiDB:GMDG_04028"/>
<feature type="region of interest" description="Disordered" evidence="1">
    <location>
        <begin position="255"/>
        <end position="283"/>
    </location>
</feature>
<dbReference type="GeneID" id="36291746"/>
<organism evidence="2">
    <name type="scientific">Pseudogymnoascus destructans</name>
    <dbReference type="NCBI Taxonomy" id="655981"/>
    <lineage>
        <taxon>Eukaryota</taxon>
        <taxon>Fungi</taxon>
        <taxon>Dikarya</taxon>
        <taxon>Ascomycota</taxon>
        <taxon>Pezizomycotina</taxon>
        <taxon>Leotiomycetes</taxon>
        <taxon>Thelebolales</taxon>
        <taxon>Thelebolaceae</taxon>
        <taxon>Pseudogymnoascus</taxon>
    </lineage>
</organism>
<reference evidence="2" key="1">
    <citation type="submission" date="2016-03" db="EMBL/GenBank/DDBJ databases">
        <title>Updated assembly of Pseudogymnoascus destructans, the fungus causing white-nose syndrome of bats.</title>
        <authorList>
            <person name="Palmer J.M."/>
            <person name="Drees K.P."/>
            <person name="Foster J.T."/>
            <person name="Lindner D.L."/>
        </authorList>
    </citation>
    <scope>NUCLEOTIDE SEQUENCE [LARGE SCALE GENOMIC DNA]</scope>
    <source>
        <strain evidence="2">20631-21</strain>
    </source>
</reference>
<feature type="compositionally biased region" description="Basic and acidic residues" evidence="1">
    <location>
        <begin position="303"/>
        <end position="326"/>
    </location>
</feature>
<sequence>MAPKPKGKAPVTTPRKRPAAQMSSSPESQAPATPVPSVVASSTSRSRTIRPYHSPEVEDEAEDLEGSVVPESEAPKDERTVLGWKVAACCEVPDSAGRLHAGSRPCCMKCAHTYYNFPGQMCWVPSSMAKCADCLRGNHACIPVRDSLLIVCLYLEGHPMKKWDNRCATQGEGYIDPLDIAGFEEFLRDLHVDPANRQHIAALKYNVALQWKGQSIRKFVAYLEDLEREMEPYTESQKTVHLLTKIHPEMRQQLLEGGNDKPVGNRELLPLTSPTPGKEGIPPRAAFHSERATLAATGLPSPRPKEKEHPSGIDTAHKTSGQREGRPLPTVGTLGQSLAESIVITVARRATSRRNVEAHANTQAQG</sequence>
<feature type="region of interest" description="Disordered" evidence="1">
    <location>
        <begin position="1"/>
        <end position="76"/>
    </location>
</feature>
<evidence type="ECO:0000313" key="2">
    <source>
        <dbReference type="EMBL" id="OAF55073.1"/>
    </source>
</evidence>
<dbReference type="EMBL" id="KV441412">
    <property type="protein sequence ID" value="OAF55073.1"/>
    <property type="molecule type" value="Genomic_DNA"/>
</dbReference>
<feature type="compositionally biased region" description="Low complexity" evidence="1">
    <location>
        <begin position="30"/>
        <end position="46"/>
    </location>
</feature>
<feature type="region of interest" description="Disordered" evidence="1">
    <location>
        <begin position="295"/>
        <end position="334"/>
    </location>
</feature>
<gene>
    <name evidence="2" type="ORF">VC83_08706</name>
</gene>
<protein>
    <submittedName>
        <fullName evidence="2">Uncharacterized protein</fullName>
    </submittedName>
</protein>
<dbReference type="AlphaFoldDB" id="A0A177A1W5"/>
<name>A0A177A1W5_9PEZI</name>
<dbReference type="Proteomes" id="UP000077154">
    <property type="component" value="Unassembled WGS sequence"/>
</dbReference>